<feature type="region of interest" description="Disordered" evidence="1">
    <location>
        <begin position="462"/>
        <end position="636"/>
    </location>
</feature>
<feature type="compositionally biased region" description="Polar residues" evidence="1">
    <location>
        <begin position="1367"/>
        <end position="1380"/>
    </location>
</feature>
<protein>
    <recommendedName>
        <fullName evidence="2">5'-3' DNA helicase ZGRF1-like N-terminal domain-containing protein</fullName>
    </recommendedName>
</protein>
<dbReference type="EMBL" id="JAPEVB010000006">
    <property type="protein sequence ID" value="KAJ4386157.1"/>
    <property type="molecule type" value="Genomic_DNA"/>
</dbReference>
<evidence type="ECO:0000313" key="3">
    <source>
        <dbReference type="EMBL" id="KAJ4386157.1"/>
    </source>
</evidence>
<feature type="compositionally biased region" description="Basic residues" evidence="1">
    <location>
        <begin position="822"/>
        <end position="840"/>
    </location>
</feature>
<feature type="compositionally biased region" description="Basic and acidic residues" evidence="1">
    <location>
        <begin position="483"/>
        <end position="495"/>
    </location>
</feature>
<evidence type="ECO:0000313" key="4">
    <source>
        <dbReference type="Proteomes" id="UP001140453"/>
    </source>
</evidence>
<dbReference type="PANTHER" id="PTHR28535">
    <property type="entry name" value="ZINC FINGER GRF-TYPE CONTAINING 1"/>
    <property type="match status" value="1"/>
</dbReference>
<organism evidence="3 4">
    <name type="scientific">Gnomoniopsis smithogilvyi</name>
    <dbReference type="NCBI Taxonomy" id="1191159"/>
    <lineage>
        <taxon>Eukaryota</taxon>
        <taxon>Fungi</taxon>
        <taxon>Dikarya</taxon>
        <taxon>Ascomycota</taxon>
        <taxon>Pezizomycotina</taxon>
        <taxon>Sordariomycetes</taxon>
        <taxon>Sordariomycetidae</taxon>
        <taxon>Diaporthales</taxon>
        <taxon>Gnomoniaceae</taxon>
        <taxon>Gnomoniopsis</taxon>
    </lineage>
</organism>
<dbReference type="GO" id="GO:0035861">
    <property type="term" value="C:site of double-strand break"/>
    <property type="evidence" value="ECO:0007669"/>
    <property type="project" value="TreeGrafter"/>
</dbReference>
<proteinExistence type="predicted"/>
<keyword evidence="4" id="KW-1185">Reference proteome</keyword>
<feature type="compositionally biased region" description="Basic and acidic residues" evidence="1">
    <location>
        <begin position="900"/>
        <end position="911"/>
    </location>
</feature>
<dbReference type="GO" id="GO:0006302">
    <property type="term" value="P:double-strand break repair"/>
    <property type="evidence" value="ECO:0007669"/>
    <property type="project" value="TreeGrafter"/>
</dbReference>
<reference evidence="3" key="1">
    <citation type="submission" date="2022-10" db="EMBL/GenBank/DDBJ databases">
        <title>Tapping the CABI collections for fungal endophytes: first genome assemblies for Collariella, Neodidymelliopsis, Ascochyta clinopodiicola, Didymella pomorum, Didymosphaeria variabile, Neocosmospora piperis and Neocucurbitaria cava.</title>
        <authorList>
            <person name="Hill R."/>
        </authorList>
    </citation>
    <scope>NUCLEOTIDE SEQUENCE</scope>
    <source>
        <strain evidence="3">IMI 355082</strain>
    </source>
</reference>
<feature type="region of interest" description="Disordered" evidence="1">
    <location>
        <begin position="1314"/>
        <end position="1435"/>
    </location>
</feature>
<feature type="region of interest" description="Disordered" evidence="1">
    <location>
        <begin position="670"/>
        <end position="911"/>
    </location>
</feature>
<name>A0A9W9CTB8_9PEZI</name>
<feature type="region of interest" description="Disordered" evidence="1">
    <location>
        <begin position="216"/>
        <end position="441"/>
    </location>
</feature>
<evidence type="ECO:0000256" key="1">
    <source>
        <dbReference type="SAM" id="MobiDB-lite"/>
    </source>
</evidence>
<dbReference type="Proteomes" id="UP001140453">
    <property type="component" value="Unassembled WGS sequence"/>
</dbReference>
<feature type="compositionally biased region" description="Basic residues" evidence="1">
    <location>
        <begin position="858"/>
        <end position="867"/>
    </location>
</feature>
<comment type="caution">
    <text evidence="3">The sequence shown here is derived from an EMBL/GenBank/DDBJ whole genome shotgun (WGS) entry which is preliminary data.</text>
</comment>
<feature type="region of interest" description="Disordered" evidence="1">
    <location>
        <begin position="1213"/>
        <end position="1283"/>
    </location>
</feature>
<dbReference type="GO" id="GO:0005634">
    <property type="term" value="C:nucleus"/>
    <property type="evidence" value="ECO:0007669"/>
    <property type="project" value="TreeGrafter"/>
</dbReference>
<feature type="compositionally biased region" description="Polar residues" evidence="1">
    <location>
        <begin position="262"/>
        <end position="281"/>
    </location>
</feature>
<feature type="region of interest" description="Disordered" evidence="1">
    <location>
        <begin position="170"/>
        <end position="202"/>
    </location>
</feature>
<feature type="compositionally biased region" description="Basic and acidic residues" evidence="1">
    <location>
        <begin position="1240"/>
        <end position="1265"/>
    </location>
</feature>
<dbReference type="InterPro" id="IPR052800">
    <property type="entry name" value="DNA_Repair_Helicase_ZGRF1"/>
</dbReference>
<feature type="compositionally biased region" description="Basic and acidic residues" evidence="1">
    <location>
        <begin position="1342"/>
        <end position="1351"/>
    </location>
</feature>
<feature type="region of interest" description="Disordered" evidence="1">
    <location>
        <begin position="1451"/>
        <end position="1494"/>
    </location>
</feature>
<dbReference type="Pfam" id="PF10382">
    <property type="entry name" value="ZGRF1-like_N"/>
    <property type="match status" value="1"/>
</dbReference>
<feature type="compositionally biased region" description="Basic and acidic residues" evidence="1">
    <location>
        <begin position="387"/>
        <end position="401"/>
    </location>
</feature>
<feature type="compositionally biased region" description="Basic and acidic residues" evidence="1">
    <location>
        <begin position="236"/>
        <end position="258"/>
    </location>
</feature>
<gene>
    <name evidence="3" type="ORF">N0V93_009050</name>
</gene>
<feature type="compositionally biased region" description="Basic and acidic residues" evidence="1">
    <location>
        <begin position="355"/>
        <end position="379"/>
    </location>
</feature>
<feature type="compositionally biased region" description="Basic and acidic residues" evidence="1">
    <location>
        <begin position="284"/>
        <end position="314"/>
    </location>
</feature>
<feature type="compositionally biased region" description="Basic and acidic residues" evidence="1">
    <location>
        <begin position="709"/>
        <end position="742"/>
    </location>
</feature>
<evidence type="ECO:0000259" key="2">
    <source>
        <dbReference type="Pfam" id="PF10382"/>
    </source>
</evidence>
<accession>A0A9W9CTB8</accession>
<dbReference type="OrthoDB" id="6513042at2759"/>
<feature type="compositionally biased region" description="Basic and acidic residues" evidence="1">
    <location>
        <begin position="329"/>
        <end position="338"/>
    </location>
</feature>
<feature type="domain" description="5'-3' DNA helicase ZGRF1-like N-terminal" evidence="2">
    <location>
        <begin position="16"/>
        <end position="97"/>
    </location>
</feature>
<feature type="region of interest" description="Disordered" evidence="1">
    <location>
        <begin position="1113"/>
        <end position="1138"/>
    </location>
</feature>
<feature type="compositionally biased region" description="Polar residues" evidence="1">
    <location>
        <begin position="1314"/>
        <end position="1327"/>
    </location>
</feature>
<dbReference type="PANTHER" id="PTHR28535:SF1">
    <property type="entry name" value="PROTEIN ZGRF1"/>
    <property type="match status" value="1"/>
</dbReference>
<feature type="compositionally biased region" description="Polar residues" evidence="1">
    <location>
        <begin position="593"/>
        <end position="603"/>
    </location>
</feature>
<dbReference type="InterPro" id="IPR018838">
    <property type="entry name" value="ZGRF1-like_N"/>
</dbReference>
<feature type="compositionally biased region" description="Basic residues" evidence="1">
    <location>
        <begin position="790"/>
        <end position="803"/>
    </location>
</feature>
<feature type="compositionally biased region" description="Polar residues" evidence="1">
    <location>
        <begin position="1120"/>
        <end position="1129"/>
    </location>
</feature>
<feature type="compositionally biased region" description="Basic and acidic residues" evidence="1">
    <location>
        <begin position="1483"/>
        <end position="1494"/>
    </location>
</feature>
<sequence length="1494" mass="164405">MSAAGHSSPPPTSAAVLEFICLFTNDLRRKQKRWQDGRLKYHTFNNRVMVYDDRGNFVGDMHWRHDWDLVEGEEVQLERGGVIVQVQELSSRCEQDLSELLEKRAKEKEQRQMQAVARTPGPSDLPRTVVRPVLTRPIPPNNAQVRPRALHQVIGTPSGHLGRAILPKESPFEQRQQAAESPDLPAAKRRKYEPPPSKSGYASALFGQALTLSATPTSSMPLVKRQQIPEPDPSQEEEHTMTETVHKEHKPPLREQPKVSRHFNQSSERARSTDTGSTNLLSHRYMENNDKPVQRKKERGLPGKQKIERRREPTPVDLGMIDIDSPDETPAKKSKDPSRAGARVVDQSKASNNNNDKRAKTSSRHTSDTTRMADDRVDLVSEIGMGFEKDPETQARNENSKRPKMALPNSVVKRAVATSSVAKDDGHPEAAIFSPREPTVHVTELRIKPRRKRGLMMMSDLFEKPHEQPPGDLTMSHAVSDAMKTKEVEETDHSARTLSRTPHGEPRWRKHDRKCMSSPKLTNSTELGGPEETVSSPSPDTDPDSVSEDLGPQNEHTARDNGSIQLGEDDDPFMSLAPPRARAASTDKLNGRTVAQRNISKTSGVGDVSVRLPDSLNATSSENTRIREIEGPVDDMESVASIQEDDRRPAFQGKMGDTTVEVIDNAVDVVSTTSPRGKHSDPYRIPSSSPEDSPEFLTRVSSNVAKAAQKADRSKVLTSKEVREEQQSVDKGNRPSKIDKAARRSRAILRNVVLDEDDDLDAPYAAQEPVKIGVEGPPGTDYDSNPKTSEKRRRSKQTTKRKPKGLEAPFEDTTGSEIGANPRKKQTKPKQAKRASKRKSPVQESECDFESEVEQPFKRRRATRKLPTRAAEPEETPLPSEQEDSEEDTSPGRSRRKKNNTSEDRPRLEVIKKSVKSRELVGFDLSALNAPLGPRGIGIGMPFSILSSPVNEPIRRKMDSPVTIEPSSDSLLAAIEGQMPVTNSDVMQTIAEADELTVRSRSPEYGQGAQLTNNVSVPLIPEDHKLDNAAEVPQSLIMSKTLQQIDYRDSPVADSATITRLTEAVSPDSQRQTSTTSRAIDIAPEQSEDVTEPVAGEEVTLATRITTARTLNPPAKKPIATTQPQNTSHDLGLSSGEVSKETEVDAVIEARIAALPTLPAYKVPEQKLSPALQRQVSSTANTATETKISEVEEHAAETNLSVVSALPAFKRHERKTPPALSRQASLTADVNTEVELQHSGNEENTRETAVKESLESFKVSAEKPRSASFRRQAPSFKPPTKAKGDVAMFDNGLKVQCDQTNANILETKFNKATSTNLTGVPSRSDSGSIEIAEVKTATSSSDVKEGTRTDPEGISSAEKQKRAGLQRTVSSTRRINNLTVEPSRPAIMNDPTLVESSTKPGPNARIANPASRGRKAAVKSDAKGPVPQRMLPPTQPFAAVPISTADFALTQVEEPPKDPERPKKKMTFPGFQSARGEGPWSREAFDLLESGRPE</sequence>